<dbReference type="Proteomes" id="UP000198707">
    <property type="component" value="Unassembled WGS sequence"/>
</dbReference>
<evidence type="ECO:0000256" key="1">
    <source>
        <dbReference type="SAM" id="Phobius"/>
    </source>
</evidence>
<feature type="transmembrane region" description="Helical" evidence="1">
    <location>
        <begin position="61"/>
        <end position="82"/>
    </location>
</feature>
<proteinExistence type="predicted"/>
<keyword evidence="1" id="KW-0472">Membrane</keyword>
<dbReference type="EMBL" id="FNYV01000008">
    <property type="protein sequence ID" value="SEJ82146.1"/>
    <property type="molecule type" value="Genomic_DNA"/>
</dbReference>
<sequence>MDSAVSPAIANSESHGPRWRQRAIGVLAAVLAAVLVWVVAVPLAGVDLAATVAEGEPPMEIGVGAVIASSLIISLLGWALLALLERVTRHGLRIWMIVAVLFTVLSLTGPFLAESGAATAVLALMHLAVGGVLITAMARSAGR</sequence>
<dbReference type="AlphaFoldDB" id="A0A1H7BY74"/>
<protein>
    <submittedName>
        <fullName evidence="2">Uncharacterized protein</fullName>
    </submittedName>
</protein>
<dbReference type="RefSeq" id="WP_092381637.1">
    <property type="nucleotide sequence ID" value="NZ_BOPI01000004.1"/>
</dbReference>
<reference evidence="3" key="1">
    <citation type="submission" date="2016-10" db="EMBL/GenBank/DDBJ databases">
        <authorList>
            <person name="Varghese N."/>
            <person name="Submissions S."/>
        </authorList>
    </citation>
    <scope>NUCLEOTIDE SEQUENCE [LARGE SCALE GENOMIC DNA]</scope>
    <source>
        <strain evidence="3">CGMCC 4.7038</strain>
    </source>
</reference>
<dbReference type="STRING" id="1144548.SAMN05443287_10892"/>
<accession>A0A1H7BY74</accession>
<keyword evidence="3" id="KW-1185">Reference proteome</keyword>
<dbReference type="OrthoDB" id="3403929at2"/>
<gene>
    <name evidence="2" type="ORF">SAMN05443287_10892</name>
</gene>
<feature type="transmembrane region" description="Helical" evidence="1">
    <location>
        <begin position="23"/>
        <end position="41"/>
    </location>
</feature>
<keyword evidence="1" id="KW-0812">Transmembrane</keyword>
<feature type="transmembrane region" description="Helical" evidence="1">
    <location>
        <begin position="119"/>
        <end position="138"/>
    </location>
</feature>
<evidence type="ECO:0000313" key="2">
    <source>
        <dbReference type="EMBL" id="SEJ82146.1"/>
    </source>
</evidence>
<feature type="transmembrane region" description="Helical" evidence="1">
    <location>
        <begin position="94"/>
        <end position="113"/>
    </location>
</feature>
<organism evidence="2 3">
    <name type="scientific">Micromonospora phaseoli</name>
    <dbReference type="NCBI Taxonomy" id="1144548"/>
    <lineage>
        <taxon>Bacteria</taxon>
        <taxon>Bacillati</taxon>
        <taxon>Actinomycetota</taxon>
        <taxon>Actinomycetes</taxon>
        <taxon>Micromonosporales</taxon>
        <taxon>Micromonosporaceae</taxon>
        <taxon>Micromonospora</taxon>
    </lineage>
</organism>
<dbReference type="Pfam" id="PF19545">
    <property type="entry name" value="DUF6069"/>
    <property type="match status" value="1"/>
</dbReference>
<keyword evidence="1" id="KW-1133">Transmembrane helix</keyword>
<evidence type="ECO:0000313" key="3">
    <source>
        <dbReference type="Proteomes" id="UP000198707"/>
    </source>
</evidence>
<dbReference type="InterPro" id="IPR045713">
    <property type="entry name" value="DUF6069"/>
</dbReference>
<name>A0A1H7BY74_9ACTN</name>